<dbReference type="EMBL" id="BAAASZ010000035">
    <property type="protein sequence ID" value="GAA2460515.1"/>
    <property type="molecule type" value="Genomic_DNA"/>
</dbReference>
<evidence type="ECO:0000313" key="4">
    <source>
        <dbReference type="EMBL" id="GAA2460515.1"/>
    </source>
</evidence>
<dbReference type="InterPro" id="IPR020802">
    <property type="entry name" value="TesA-like"/>
</dbReference>
<feature type="domain" description="Thioesterase TesA-like" evidence="3">
    <location>
        <begin position="31"/>
        <end position="216"/>
    </location>
</feature>
<name>A0ABN3KHV6_9ACTN</name>
<organism evidence="4 5">
    <name type="scientific">Streptomyces macrosporus</name>
    <dbReference type="NCBI Taxonomy" id="44032"/>
    <lineage>
        <taxon>Bacteria</taxon>
        <taxon>Bacillati</taxon>
        <taxon>Actinomycetota</taxon>
        <taxon>Actinomycetes</taxon>
        <taxon>Kitasatosporales</taxon>
        <taxon>Streptomycetaceae</taxon>
        <taxon>Streptomyces</taxon>
    </lineage>
</organism>
<evidence type="ECO:0000313" key="5">
    <source>
        <dbReference type="Proteomes" id="UP001501638"/>
    </source>
</evidence>
<dbReference type="SMART" id="SM00824">
    <property type="entry name" value="PKS_TE"/>
    <property type="match status" value="1"/>
</dbReference>
<comment type="similarity">
    <text evidence="1">Belongs to the thioesterase family.</text>
</comment>
<gene>
    <name evidence="4" type="ORF">GCM10010405_51090</name>
</gene>
<dbReference type="PANTHER" id="PTHR11487:SF0">
    <property type="entry name" value="S-ACYL FATTY ACID SYNTHASE THIOESTERASE, MEDIUM CHAIN"/>
    <property type="match status" value="1"/>
</dbReference>
<sequence>MTAPEPLHRLRAGWSETAPAAAGVTCLLLHHSGGSAASFVEFARHLPAHWEVQAVELPGRGRSFGERPCRSMDETVDLLARALEENRRDYVLFGHSLGGLIAYELTREMERLGKPPRWLGVSGCGSPDVLCDEPRERRDLWDSERLTDFLRSLGGTPEEVLRVPEMVDYLVGVLRWDLGIMDSYRHRPGASMTTAVSVFGGMSDPVVPERAIRGWREFTGPDTRLHMWPGGHFYLFERMAEVAAVIGRDTADAMRLTYSGEKRRTDKHGCD</sequence>
<protein>
    <submittedName>
        <fullName evidence="4">Alpha/beta fold hydrolase</fullName>
    </submittedName>
</protein>
<dbReference type="PANTHER" id="PTHR11487">
    <property type="entry name" value="THIOESTERASE"/>
    <property type="match status" value="1"/>
</dbReference>
<dbReference type="InterPro" id="IPR029058">
    <property type="entry name" value="AB_hydrolase_fold"/>
</dbReference>
<proteinExistence type="inferred from homology"/>
<evidence type="ECO:0000256" key="1">
    <source>
        <dbReference type="ARBA" id="ARBA00007169"/>
    </source>
</evidence>
<dbReference type="Pfam" id="PF00975">
    <property type="entry name" value="Thioesterase"/>
    <property type="match status" value="1"/>
</dbReference>
<keyword evidence="5" id="KW-1185">Reference proteome</keyword>
<dbReference type="InterPro" id="IPR012223">
    <property type="entry name" value="TEII"/>
</dbReference>
<evidence type="ECO:0000259" key="3">
    <source>
        <dbReference type="SMART" id="SM00824"/>
    </source>
</evidence>
<dbReference type="RefSeq" id="WP_344327682.1">
    <property type="nucleotide sequence ID" value="NZ_BAAASZ010000035.1"/>
</dbReference>
<dbReference type="GO" id="GO:0016787">
    <property type="term" value="F:hydrolase activity"/>
    <property type="evidence" value="ECO:0007669"/>
    <property type="project" value="UniProtKB-KW"/>
</dbReference>
<reference evidence="4 5" key="1">
    <citation type="journal article" date="2019" name="Int. J. Syst. Evol. Microbiol.">
        <title>The Global Catalogue of Microorganisms (GCM) 10K type strain sequencing project: providing services to taxonomists for standard genome sequencing and annotation.</title>
        <authorList>
            <consortium name="The Broad Institute Genomics Platform"/>
            <consortium name="The Broad Institute Genome Sequencing Center for Infectious Disease"/>
            <person name="Wu L."/>
            <person name="Ma J."/>
        </authorList>
    </citation>
    <scope>NUCLEOTIDE SEQUENCE [LARGE SCALE GENOMIC DNA]</scope>
    <source>
        <strain evidence="4 5">JCM 6305</strain>
    </source>
</reference>
<comment type="caution">
    <text evidence="4">The sequence shown here is derived from an EMBL/GenBank/DDBJ whole genome shotgun (WGS) entry which is preliminary data.</text>
</comment>
<dbReference type="InterPro" id="IPR001031">
    <property type="entry name" value="Thioesterase"/>
</dbReference>
<dbReference type="SUPFAM" id="SSF53474">
    <property type="entry name" value="alpha/beta-Hydrolases"/>
    <property type="match status" value="1"/>
</dbReference>
<evidence type="ECO:0000256" key="2">
    <source>
        <dbReference type="ARBA" id="ARBA00022801"/>
    </source>
</evidence>
<keyword evidence="2 4" id="KW-0378">Hydrolase</keyword>
<dbReference type="Proteomes" id="UP001501638">
    <property type="component" value="Unassembled WGS sequence"/>
</dbReference>
<accession>A0ABN3KHV6</accession>
<dbReference type="Gene3D" id="3.40.50.1820">
    <property type="entry name" value="alpha/beta hydrolase"/>
    <property type="match status" value="1"/>
</dbReference>